<proteinExistence type="predicted"/>
<dbReference type="EMBL" id="JBHTBF010000001">
    <property type="protein sequence ID" value="MFC7315192.1"/>
    <property type="molecule type" value="Genomic_DNA"/>
</dbReference>
<evidence type="ECO:0000313" key="3">
    <source>
        <dbReference type="EMBL" id="MFC7315192.1"/>
    </source>
</evidence>
<feature type="transmembrane region" description="Helical" evidence="2">
    <location>
        <begin position="47"/>
        <end position="69"/>
    </location>
</feature>
<dbReference type="RefSeq" id="WP_276304598.1">
    <property type="nucleotide sequence ID" value="NZ_CP119992.1"/>
</dbReference>
<keyword evidence="2" id="KW-0472">Membrane</keyword>
<evidence type="ECO:0000256" key="1">
    <source>
        <dbReference type="SAM" id="MobiDB-lite"/>
    </source>
</evidence>
<protein>
    <recommendedName>
        <fullName evidence="5">CbaC protein</fullName>
    </recommendedName>
</protein>
<evidence type="ECO:0000256" key="2">
    <source>
        <dbReference type="SAM" id="Phobius"/>
    </source>
</evidence>
<dbReference type="AlphaFoldDB" id="A0ABD6A4Y7"/>
<evidence type="ECO:0008006" key="5">
    <source>
        <dbReference type="Google" id="ProtNLM"/>
    </source>
</evidence>
<comment type="caution">
    <text evidence="3">The sequence shown here is derived from an EMBL/GenBank/DDBJ whole genome shotgun (WGS) entry which is preliminary data.</text>
</comment>
<dbReference type="Proteomes" id="UP001596547">
    <property type="component" value="Unassembled WGS sequence"/>
</dbReference>
<organism evidence="3 4">
    <name type="scientific">Halomarina halobia</name>
    <dbReference type="NCBI Taxonomy" id="3033386"/>
    <lineage>
        <taxon>Archaea</taxon>
        <taxon>Methanobacteriati</taxon>
        <taxon>Methanobacteriota</taxon>
        <taxon>Stenosarchaea group</taxon>
        <taxon>Halobacteria</taxon>
        <taxon>Halobacteriales</taxon>
        <taxon>Natronomonadaceae</taxon>
        <taxon>Halomarina</taxon>
    </lineage>
</organism>
<keyword evidence="2" id="KW-0812">Transmembrane</keyword>
<accession>A0ABD6A4Y7</accession>
<reference evidence="3 4" key="1">
    <citation type="journal article" date="2019" name="Int. J. Syst. Evol. Microbiol.">
        <title>The Global Catalogue of Microorganisms (GCM) 10K type strain sequencing project: providing services to taxonomists for standard genome sequencing and annotation.</title>
        <authorList>
            <consortium name="The Broad Institute Genomics Platform"/>
            <consortium name="The Broad Institute Genome Sequencing Center for Infectious Disease"/>
            <person name="Wu L."/>
            <person name="Ma J."/>
        </authorList>
    </citation>
    <scope>NUCLEOTIDE SEQUENCE [LARGE SCALE GENOMIC DNA]</scope>
    <source>
        <strain evidence="3 4">PSR21</strain>
    </source>
</reference>
<keyword evidence="2" id="KW-1133">Transmembrane helix</keyword>
<keyword evidence="4" id="KW-1185">Reference proteome</keyword>
<name>A0ABD6A4Y7_9EURY</name>
<dbReference type="GeneID" id="79314151"/>
<feature type="transmembrane region" description="Helical" evidence="2">
    <location>
        <begin position="12"/>
        <end position="35"/>
    </location>
</feature>
<evidence type="ECO:0000313" key="4">
    <source>
        <dbReference type="Proteomes" id="UP001596547"/>
    </source>
</evidence>
<feature type="region of interest" description="Disordered" evidence="1">
    <location>
        <begin position="83"/>
        <end position="113"/>
    </location>
</feature>
<gene>
    <name evidence="3" type="ORF">ACFQPE_00065</name>
</gene>
<sequence>MRQPEAVRRGKTIAILLLVIFAPVVILSITLGFLLVAEGLVLSELSLLEILELYLLDLALFVGAAYLLYRLTLLSVERRLPEAADDPDRTDDRGIASDGEREARESPPNGRDR</sequence>